<name>A0A132NWW8_GIAIN</name>
<feature type="region of interest" description="Disordered" evidence="1">
    <location>
        <begin position="65"/>
        <end position="91"/>
    </location>
</feature>
<dbReference type="AlphaFoldDB" id="A0A132NWW8"/>
<feature type="compositionally biased region" description="Basic residues" evidence="1">
    <location>
        <begin position="82"/>
        <end position="91"/>
    </location>
</feature>
<evidence type="ECO:0000313" key="3">
    <source>
        <dbReference type="Proteomes" id="UP000070089"/>
    </source>
</evidence>
<sequence>MEVPLYRPPLDFNALPVPPHYVPGSLRNDRGFRTSAEKIVSTPISFCESELKTLKELSLLHAPLRSATEDPQGKEQASHVKEPKRKHRGKKHQIMMPSVYDVSHTQRFEALNRDAYRCYTVASGDPVTHIYSSQENTYTKKVADLELECHRNPAAVSLWLRLISVHYNIGNMKLAASTALAMFNNMDYSCNHQKLWDLLLSDDSVTMKALLEQCDLSSIHSLFQLVVSNLNACILSHDSEHLKEHIRALIDCKHMVLCANLFCILFLSSEAEPNGMQLLCSVYNNLVDSLIRYHTYNFSYYIAVVEILYLRIHGSTTHNSKTINPESYDDLVKHIYDVETIIAEDARSNALVGAYFLTESIILQDSLRIVLIAQHASSGAFRCPTIASPHSKQLERLVCGIGSFSSPIISTNTVENTSIDKSLLLLQTLIRGDSDVHSLIKNLISRGVGTPDLASINRALESMPTIPDDELLIIFHVGRRACLSVLADLDVEKGKGIDTNSLMELLTCIENINRINTAPEIVDYLVENGLKMYRHLVLQSRIKDLARLEIGLLILSMCKSTELAEDLFRTYKRAIRRAQDRRGPQGRLNTLPRVENMILYAQDDATKEAIVDCANGPGSLYQGALKEAILTRSRHMFPYTEKFMDKLLITAEASQWLKHKMSALLQGAKYLLTDSGDKLGTEIAAYLHTYAASASCMYANSTHLDYIIETLEILMLSRTEGVKRLKKCSEDYIETLWAGALMSVLTCEQDKEKATLYWKGWTEGLQRNQRDKGPDSPVNSAVDSIVLECTSLLSDPKLLMNRGKTTQCLLKAISVVLFYSCQLD</sequence>
<protein>
    <submittedName>
        <fullName evidence="2">Uncharacterized protein</fullName>
    </submittedName>
</protein>
<reference evidence="2 3" key="1">
    <citation type="journal article" date="2015" name="Mol. Biochem. Parasitol.">
        <title>Identification of polymorphic genes for use in assemblage B genotyping assays through comparative genomics of multiple assemblage B Giardia duodenalis isolates.</title>
        <authorList>
            <person name="Wielinga C."/>
            <person name="Thompson R.C."/>
            <person name="Monis P."/>
            <person name="Ryan U."/>
        </authorList>
    </citation>
    <scope>NUCLEOTIDE SEQUENCE [LARGE SCALE GENOMIC DNA]</scope>
    <source>
        <strain evidence="2 3">BAH15c1</strain>
    </source>
</reference>
<organism evidence="2 3">
    <name type="scientific">Giardia duodenalis assemblage B</name>
    <dbReference type="NCBI Taxonomy" id="1394984"/>
    <lineage>
        <taxon>Eukaryota</taxon>
        <taxon>Metamonada</taxon>
        <taxon>Diplomonadida</taxon>
        <taxon>Hexamitidae</taxon>
        <taxon>Giardiinae</taxon>
        <taxon>Giardia</taxon>
    </lineage>
</organism>
<evidence type="ECO:0000256" key="1">
    <source>
        <dbReference type="SAM" id="MobiDB-lite"/>
    </source>
</evidence>
<dbReference type="Proteomes" id="UP000070089">
    <property type="component" value="Unassembled WGS sequence"/>
</dbReference>
<gene>
    <name evidence="2" type="ORF">QR46_1442</name>
</gene>
<feature type="compositionally biased region" description="Basic and acidic residues" evidence="1">
    <location>
        <begin position="67"/>
        <end position="81"/>
    </location>
</feature>
<accession>A0A132NWW8</accession>
<dbReference type="OrthoDB" id="10255724at2759"/>
<evidence type="ECO:0000313" key="2">
    <source>
        <dbReference type="EMBL" id="KWX14557.1"/>
    </source>
</evidence>
<dbReference type="VEuPathDB" id="GiardiaDB:QR46_1442"/>
<comment type="caution">
    <text evidence="2">The sequence shown here is derived from an EMBL/GenBank/DDBJ whole genome shotgun (WGS) entry which is preliminary data.</text>
</comment>
<dbReference type="EMBL" id="JXTI01000029">
    <property type="protein sequence ID" value="KWX14557.1"/>
    <property type="molecule type" value="Genomic_DNA"/>
</dbReference>
<proteinExistence type="predicted"/>